<proteinExistence type="predicted"/>
<evidence type="ECO:0000313" key="1">
    <source>
        <dbReference type="EMBL" id="GGH70855.1"/>
    </source>
</evidence>
<organism evidence="1 2">
    <name type="scientific">Filimonas zeae</name>
    <dbReference type="NCBI Taxonomy" id="1737353"/>
    <lineage>
        <taxon>Bacteria</taxon>
        <taxon>Pseudomonadati</taxon>
        <taxon>Bacteroidota</taxon>
        <taxon>Chitinophagia</taxon>
        <taxon>Chitinophagales</taxon>
        <taxon>Chitinophagaceae</taxon>
        <taxon>Filimonas</taxon>
    </lineage>
</organism>
<keyword evidence="2" id="KW-1185">Reference proteome</keyword>
<accession>A0A917J101</accession>
<gene>
    <name evidence="1" type="ORF">GCM10011379_29560</name>
</gene>
<dbReference type="Proteomes" id="UP000627292">
    <property type="component" value="Unassembled WGS sequence"/>
</dbReference>
<sequence>MPLLLPAQHTDTLLQYRQFVTICNQYKMLPLQAVVQVYSHINMPGNSADTVIQEAAFYLDSSGSYIRYGEVEQLVNDSLMLLVSNQARKMMLYSGKQNLTAQLQKVSGFLMADSSVQKLAGAFTVQAQSVEQQALAGLVLQSRSCLPVSALPRQEIQVQYQLQTGQPVQVVQTARELVPLQPAEYEILRHQPDNENRLVVTEGGYYLIRKRTDIFRYQSVTHHSHQPLPVTLSSRIARGVSGEFHPTDAFKDYSLTLF</sequence>
<reference evidence="1" key="2">
    <citation type="submission" date="2020-09" db="EMBL/GenBank/DDBJ databases">
        <authorList>
            <person name="Sun Q."/>
            <person name="Zhou Y."/>
        </authorList>
    </citation>
    <scope>NUCLEOTIDE SEQUENCE</scope>
    <source>
        <strain evidence="1">CGMCC 1.15290</strain>
    </source>
</reference>
<protein>
    <submittedName>
        <fullName evidence="1">Uncharacterized protein</fullName>
    </submittedName>
</protein>
<dbReference type="AlphaFoldDB" id="A0A917J101"/>
<evidence type="ECO:0000313" key="2">
    <source>
        <dbReference type="Proteomes" id="UP000627292"/>
    </source>
</evidence>
<name>A0A917J101_9BACT</name>
<dbReference type="EMBL" id="BMIB01000003">
    <property type="protein sequence ID" value="GGH70855.1"/>
    <property type="molecule type" value="Genomic_DNA"/>
</dbReference>
<reference evidence="1" key="1">
    <citation type="journal article" date="2014" name="Int. J. Syst. Evol. Microbiol.">
        <title>Complete genome sequence of Corynebacterium casei LMG S-19264T (=DSM 44701T), isolated from a smear-ripened cheese.</title>
        <authorList>
            <consortium name="US DOE Joint Genome Institute (JGI-PGF)"/>
            <person name="Walter F."/>
            <person name="Albersmeier A."/>
            <person name="Kalinowski J."/>
            <person name="Ruckert C."/>
        </authorList>
    </citation>
    <scope>NUCLEOTIDE SEQUENCE</scope>
    <source>
        <strain evidence="1">CGMCC 1.15290</strain>
    </source>
</reference>
<comment type="caution">
    <text evidence="1">The sequence shown here is derived from an EMBL/GenBank/DDBJ whole genome shotgun (WGS) entry which is preliminary data.</text>
</comment>